<dbReference type="EMBL" id="JAACXV010014435">
    <property type="protein sequence ID" value="KAF7267319.1"/>
    <property type="molecule type" value="Genomic_DNA"/>
</dbReference>
<feature type="region of interest" description="Disordered" evidence="1">
    <location>
        <begin position="50"/>
        <end position="79"/>
    </location>
</feature>
<evidence type="ECO:0008006" key="4">
    <source>
        <dbReference type="Google" id="ProtNLM"/>
    </source>
</evidence>
<protein>
    <recommendedName>
        <fullName evidence="4">Mos1 transposase HTH domain-containing protein</fullName>
    </recommendedName>
</protein>
<dbReference type="AlphaFoldDB" id="A0A834HUD5"/>
<keyword evidence="3" id="KW-1185">Reference proteome</keyword>
<sequence length="79" mass="9188">MDQKQFCVLILHSLLMGKNTVEKQWHQKCCKDSAPSETTIKLWFADFKRDRRDTDDAESSGRPNEVVTPENTKKLTKSF</sequence>
<gene>
    <name evidence="2" type="ORF">GWI33_019439</name>
</gene>
<evidence type="ECO:0000313" key="3">
    <source>
        <dbReference type="Proteomes" id="UP000625711"/>
    </source>
</evidence>
<evidence type="ECO:0000256" key="1">
    <source>
        <dbReference type="SAM" id="MobiDB-lite"/>
    </source>
</evidence>
<evidence type="ECO:0000313" key="2">
    <source>
        <dbReference type="EMBL" id="KAF7267319.1"/>
    </source>
</evidence>
<accession>A0A834HUD5</accession>
<organism evidence="2 3">
    <name type="scientific">Rhynchophorus ferrugineus</name>
    <name type="common">Red palm weevil</name>
    <name type="synonym">Curculio ferrugineus</name>
    <dbReference type="NCBI Taxonomy" id="354439"/>
    <lineage>
        <taxon>Eukaryota</taxon>
        <taxon>Metazoa</taxon>
        <taxon>Ecdysozoa</taxon>
        <taxon>Arthropoda</taxon>
        <taxon>Hexapoda</taxon>
        <taxon>Insecta</taxon>
        <taxon>Pterygota</taxon>
        <taxon>Neoptera</taxon>
        <taxon>Endopterygota</taxon>
        <taxon>Coleoptera</taxon>
        <taxon>Polyphaga</taxon>
        <taxon>Cucujiformia</taxon>
        <taxon>Curculionidae</taxon>
        <taxon>Dryophthorinae</taxon>
        <taxon>Rhynchophorus</taxon>
    </lineage>
</organism>
<name>A0A834HUD5_RHYFE</name>
<dbReference type="OrthoDB" id="8189655at2759"/>
<proteinExistence type="predicted"/>
<dbReference type="Proteomes" id="UP000625711">
    <property type="component" value="Unassembled WGS sequence"/>
</dbReference>
<comment type="caution">
    <text evidence="2">The sequence shown here is derived from an EMBL/GenBank/DDBJ whole genome shotgun (WGS) entry which is preliminary data.</text>
</comment>
<reference evidence="2" key="1">
    <citation type="submission" date="2020-08" db="EMBL/GenBank/DDBJ databases">
        <title>Genome sequencing and assembly of the red palm weevil Rhynchophorus ferrugineus.</title>
        <authorList>
            <person name="Dias G.B."/>
            <person name="Bergman C.M."/>
            <person name="Manee M."/>
        </authorList>
    </citation>
    <scope>NUCLEOTIDE SEQUENCE</scope>
    <source>
        <strain evidence="2">AA-2017</strain>
        <tissue evidence="2">Whole larva</tissue>
    </source>
</reference>